<evidence type="ECO:0000313" key="12">
    <source>
        <dbReference type="Proteomes" id="UP000184268"/>
    </source>
</evidence>
<keyword evidence="4" id="KW-0479">Metal-binding</keyword>
<dbReference type="PROSITE" id="PS51885">
    <property type="entry name" value="NEPRILYSIN"/>
    <property type="match status" value="1"/>
</dbReference>
<dbReference type="EMBL" id="FQXG01000009">
    <property type="protein sequence ID" value="SHI19016.1"/>
    <property type="molecule type" value="Genomic_DNA"/>
</dbReference>
<evidence type="ECO:0000256" key="3">
    <source>
        <dbReference type="ARBA" id="ARBA00022670"/>
    </source>
</evidence>
<feature type="domain" description="Peptidase M13 N-terminal" evidence="10">
    <location>
        <begin position="52"/>
        <end position="430"/>
    </location>
</feature>
<dbReference type="InterPro" id="IPR042089">
    <property type="entry name" value="Peptidase_M13_dom_2"/>
</dbReference>
<dbReference type="InterPro" id="IPR024079">
    <property type="entry name" value="MetalloPept_cat_dom_sf"/>
</dbReference>
<dbReference type="PANTHER" id="PTHR11733">
    <property type="entry name" value="ZINC METALLOPROTEASE FAMILY M13 NEPRILYSIN-RELATED"/>
    <property type="match status" value="1"/>
</dbReference>
<dbReference type="Gene3D" id="1.10.1380.10">
    <property type="entry name" value="Neutral endopeptidase , domain2"/>
    <property type="match status" value="1"/>
</dbReference>
<accession>A0A1M5Z409</accession>
<feature type="signal peptide" evidence="8">
    <location>
        <begin position="1"/>
        <end position="17"/>
    </location>
</feature>
<name>A0A1M5Z409_9GAMM</name>
<dbReference type="GO" id="GO:0016485">
    <property type="term" value="P:protein processing"/>
    <property type="evidence" value="ECO:0007669"/>
    <property type="project" value="TreeGrafter"/>
</dbReference>
<evidence type="ECO:0000256" key="6">
    <source>
        <dbReference type="ARBA" id="ARBA00022833"/>
    </source>
</evidence>
<dbReference type="PANTHER" id="PTHR11733:SF167">
    <property type="entry name" value="FI17812P1-RELATED"/>
    <property type="match status" value="1"/>
</dbReference>
<evidence type="ECO:0000256" key="2">
    <source>
        <dbReference type="ARBA" id="ARBA00007357"/>
    </source>
</evidence>
<dbReference type="CDD" id="cd08662">
    <property type="entry name" value="M13"/>
    <property type="match status" value="1"/>
</dbReference>
<protein>
    <submittedName>
        <fullName evidence="11">Putative endopeptidase</fullName>
    </submittedName>
</protein>
<dbReference type="RefSeq" id="WP_067661856.1">
    <property type="nucleotide sequence ID" value="NZ_FQXG01000009.1"/>
</dbReference>
<keyword evidence="5" id="KW-0378">Hydrolase</keyword>
<evidence type="ECO:0000259" key="10">
    <source>
        <dbReference type="Pfam" id="PF05649"/>
    </source>
</evidence>
<keyword evidence="8" id="KW-0732">Signal</keyword>
<dbReference type="InterPro" id="IPR008753">
    <property type="entry name" value="Peptidase_M13_N"/>
</dbReference>
<sequence length="686" mass="77229">MKKVIIGGLCASALVLAACSQNVSQPSATAEAVQQALNSGIELANFDQSIRPQDDFYGHVNGSWLKTAEIPADRTTTGAFYDLREKAQKDVRDIIDELAATDGLTQGSDEQKVADLYRSVLDTDTVEQLGVTPLNGEFERIAQLNDKSAVSAYFGHAQTLGVGVPFVYYINVDAKQSTEYAAYLYQYGLSLPDRDYYFNEEERFVTLRDQFRAHVEKMYELAGLEGGAEAADTVLALETALAEHQWTRVENRDSEKIYNKIPLAKLPDLADNFDWTAYLTALGLNEQPHLIVNQPTYIEGFNQVFDQFSVDQWQTYLTWAVLTNYAGSLNQALDDENFDFFARKLNGQAEPQARWKRGVDKVNADLGEVIGKIYVQRHFTPEAKARMSELVENLRKAYGQSIDELDWMSEETKAKAKVKLAAFTPKIGYPDQWTDYSALSIQADDLVGNTMRAAQWSHQHELEKLAGPIRKWEWHMNPQTVNAYYNPTMNEIVFPAAILQPPFFNMEADDAVNYGGIGAVIGHEMGHGFDDQGSRFDADGNLTNWWTEEDLMAFQRRGRKLVKQYASYQVFDDLSVNGQLTLGENIGDLSGITIGLKAYQLSLNGQPAPVIDGMSGEQRLFYGFAQIWRAKYREEALRNRVATDPHSPSQFRANGPLSNVPEFYTTFDVKSSDAMYIPEEDRVKIW</sequence>
<dbReference type="SUPFAM" id="SSF55486">
    <property type="entry name" value="Metalloproteases ('zincins'), catalytic domain"/>
    <property type="match status" value="1"/>
</dbReference>
<dbReference type="OrthoDB" id="9775677at2"/>
<dbReference type="STRING" id="299255.SAMN02745129_4614"/>
<evidence type="ECO:0000256" key="4">
    <source>
        <dbReference type="ARBA" id="ARBA00022723"/>
    </source>
</evidence>
<dbReference type="GO" id="GO:0005886">
    <property type="term" value="C:plasma membrane"/>
    <property type="evidence" value="ECO:0007669"/>
    <property type="project" value="TreeGrafter"/>
</dbReference>
<dbReference type="AlphaFoldDB" id="A0A1M5Z409"/>
<dbReference type="Pfam" id="PF01431">
    <property type="entry name" value="Peptidase_M13"/>
    <property type="match status" value="1"/>
</dbReference>
<evidence type="ECO:0000313" key="11">
    <source>
        <dbReference type="EMBL" id="SHI19016.1"/>
    </source>
</evidence>
<feature type="domain" description="Peptidase M13 C-terminal" evidence="9">
    <location>
        <begin position="482"/>
        <end position="682"/>
    </location>
</feature>
<evidence type="ECO:0000256" key="1">
    <source>
        <dbReference type="ARBA" id="ARBA00001947"/>
    </source>
</evidence>
<comment type="cofactor">
    <cofactor evidence="1">
        <name>Zn(2+)</name>
        <dbReference type="ChEBI" id="CHEBI:29105"/>
    </cofactor>
</comment>
<comment type="similarity">
    <text evidence="2">Belongs to the peptidase M13 family.</text>
</comment>
<gene>
    <name evidence="11" type="ORF">SAMN02745129_4614</name>
</gene>
<evidence type="ECO:0000256" key="5">
    <source>
        <dbReference type="ARBA" id="ARBA00022801"/>
    </source>
</evidence>
<keyword evidence="12" id="KW-1185">Reference proteome</keyword>
<dbReference type="GO" id="GO:0004222">
    <property type="term" value="F:metalloendopeptidase activity"/>
    <property type="evidence" value="ECO:0007669"/>
    <property type="project" value="InterPro"/>
</dbReference>
<evidence type="ECO:0000256" key="7">
    <source>
        <dbReference type="ARBA" id="ARBA00023049"/>
    </source>
</evidence>
<proteinExistence type="inferred from homology"/>
<dbReference type="PROSITE" id="PS51257">
    <property type="entry name" value="PROKAR_LIPOPROTEIN"/>
    <property type="match status" value="1"/>
</dbReference>
<keyword evidence="7" id="KW-0482">Metalloprotease</keyword>
<evidence type="ECO:0000259" key="9">
    <source>
        <dbReference type="Pfam" id="PF01431"/>
    </source>
</evidence>
<dbReference type="Pfam" id="PF05649">
    <property type="entry name" value="Peptidase_M13_N"/>
    <property type="match status" value="1"/>
</dbReference>
<keyword evidence="3" id="KW-0645">Protease</keyword>
<dbReference type="GO" id="GO:0046872">
    <property type="term" value="F:metal ion binding"/>
    <property type="evidence" value="ECO:0007669"/>
    <property type="project" value="UniProtKB-KW"/>
</dbReference>
<evidence type="ECO:0000256" key="8">
    <source>
        <dbReference type="SAM" id="SignalP"/>
    </source>
</evidence>
<dbReference type="PRINTS" id="PR00786">
    <property type="entry name" value="NEPRILYSIN"/>
</dbReference>
<keyword evidence="6" id="KW-0862">Zinc</keyword>
<dbReference type="Gene3D" id="3.40.390.10">
    <property type="entry name" value="Collagenase (Catalytic Domain)"/>
    <property type="match status" value="1"/>
</dbReference>
<organism evidence="11 12">
    <name type="scientific">Ferrimonas marina</name>
    <dbReference type="NCBI Taxonomy" id="299255"/>
    <lineage>
        <taxon>Bacteria</taxon>
        <taxon>Pseudomonadati</taxon>
        <taxon>Pseudomonadota</taxon>
        <taxon>Gammaproteobacteria</taxon>
        <taxon>Alteromonadales</taxon>
        <taxon>Ferrimonadaceae</taxon>
        <taxon>Ferrimonas</taxon>
    </lineage>
</organism>
<feature type="chain" id="PRO_5009915379" evidence="8">
    <location>
        <begin position="18"/>
        <end position="686"/>
    </location>
</feature>
<dbReference type="InterPro" id="IPR018497">
    <property type="entry name" value="Peptidase_M13_C"/>
</dbReference>
<reference evidence="11 12" key="1">
    <citation type="submission" date="2016-11" db="EMBL/GenBank/DDBJ databases">
        <authorList>
            <person name="Jaros S."/>
            <person name="Januszkiewicz K."/>
            <person name="Wedrychowicz H."/>
        </authorList>
    </citation>
    <scope>NUCLEOTIDE SEQUENCE [LARGE SCALE GENOMIC DNA]</scope>
    <source>
        <strain evidence="11 12">DSM 16917</strain>
    </source>
</reference>
<dbReference type="Proteomes" id="UP000184268">
    <property type="component" value="Unassembled WGS sequence"/>
</dbReference>
<dbReference type="InterPro" id="IPR000718">
    <property type="entry name" value="Peptidase_M13"/>
</dbReference>